<protein>
    <submittedName>
        <fullName evidence="2">Uncharacterized protein</fullName>
    </submittedName>
</protein>
<evidence type="ECO:0000313" key="3">
    <source>
        <dbReference type="Proteomes" id="UP000038010"/>
    </source>
</evidence>
<name>A0A0N0NRM4_9EURO</name>
<evidence type="ECO:0000313" key="2">
    <source>
        <dbReference type="EMBL" id="KPI45258.1"/>
    </source>
</evidence>
<evidence type="ECO:0000256" key="1">
    <source>
        <dbReference type="SAM" id="MobiDB-lite"/>
    </source>
</evidence>
<dbReference type="GeneID" id="28734747"/>
<feature type="region of interest" description="Disordered" evidence="1">
    <location>
        <begin position="59"/>
        <end position="99"/>
    </location>
</feature>
<accession>A0A0N0NRM4</accession>
<proteinExistence type="predicted"/>
<dbReference type="Proteomes" id="UP000038010">
    <property type="component" value="Unassembled WGS sequence"/>
</dbReference>
<organism evidence="2 3">
    <name type="scientific">Cyphellophora attinorum</name>
    <dbReference type="NCBI Taxonomy" id="1664694"/>
    <lineage>
        <taxon>Eukaryota</taxon>
        <taxon>Fungi</taxon>
        <taxon>Dikarya</taxon>
        <taxon>Ascomycota</taxon>
        <taxon>Pezizomycotina</taxon>
        <taxon>Eurotiomycetes</taxon>
        <taxon>Chaetothyriomycetidae</taxon>
        <taxon>Chaetothyriales</taxon>
        <taxon>Cyphellophoraceae</taxon>
        <taxon>Cyphellophora</taxon>
    </lineage>
</organism>
<dbReference type="AlphaFoldDB" id="A0A0N0NRM4"/>
<dbReference type="InterPro" id="IPR015422">
    <property type="entry name" value="PyrdxlP-dep_Trfase_small"/>
</dbReference>
<dbReference type="STRING" id="1664694.A0A0N0NRM4"/>
<reference evidence="2 3" key="1">
    <citation type="submission" date="2015-06" db="EMBL/GenBank/DDBJ databases">
        <title>Draft genome of the ant-associated black yeast Phialophora attae CBS 131958.</title>
        <authorList>
            <person name="Moreno L.F."/>
            <person name="Stielow B.J."/>
            <person name="de Hoog S."/>
            <person name="Vicente V.A."/>
            <person name="Weiss V.A."/>
            <person name="de Vries M."/>
            <person name="Cruz L.M."/>
            <person name="Souza E.M."/>
        </authorList>
    </citation>
    <scope>NUCLEOTIDE SEQUENCE [LARGE SCALE GENOMIC DNA]</scope>
    <source>
        <strain evidence="2 3">CBS 131958</strain>
    </source>
</reference>
<comment type="caution">
    <text evidence="2">The sequence shown here is derived from an EMBL/GenBank/DDBJ whole genome shotgun (WGS) entry which is preliminary data.</text>
</comment>
<dbReference type="RefSeq" id="XP_018005221.1">
    <property type="nucleotide sequence ID" value="XM_018142867.1"/>
</dbReference>
<dbReference type="OrthoDB" id="10261951at2759"/>
<dbReference type="Gene3D" id="3.90.1150.10">
    <property type="entry name" value="Aspartate Aminotransferase, domain 1"/>
    <property type="match status" value="1"/>
</dbReference>
<dbReference type="EMBL" id="LFJN01000002">
    <property type="protein sequence ID" value="KPI45258.1"/>
    <property type="molecule type" value="Genomic_DNA"/>
</dbReference>
<feature type="compositionally biased region" description="Basic and acidic residues" evidence="1">
    <location>
        <begin position="80"/>
        <end position="99"/>
    </location>
</feature>
<keyword evidence="3" id="KW-1185">Reference proteome</keyword>
<gene>
    <name evidence="2" type="ORF">AB675_2862</name>
</gene>
<dbReference type="VEuPathDB" id="FungiDB:AB675_2862"/>
<sequence length="99" mass="10817">MVWLDLEAAGIQGSDFVECGKKHGLKFYAGRIVVHYQIKDEAIEKLGSVMDEVLAAAKAKTGKGGDGKKRRFDQYANGEKAAEGQEKEKKSKADDADEL</sequence>